<dbReference type="Gene3D" id="3.50.50.100">
    <property type="match status" value="1"/>
</dbReference>
<dbReference type="OrthoDB" id="202203at2759"/>
<dbReference type="GO" id="GO:0050660">
    <property type="term" value="F:flavin adenine dinucleotide binding"/>
    <property type="evidence" value="ECO:0007669"/>
    <property type="project" value="TreeGrafter"/>
</dbReference>
<dbReference type="RefSeq" id="XP_001264039.1">
    <property type="nucleotide sequence ID" value="XM_001264038.1"/>
</dbReference>
<keyword evidence="1" id="KW-0472">Membrane</keyword>
<protein>
    <submittedName>
        <fullName evidence="3">Pyridine nucleotide-disulphide oxidoreductase, putative</fullName>
    </submittedName>
</protein>
<dbReference type="PANTHER" id="PTHR43735">
    <property type="entry name" value="APOPTOSIS-INDUCING FACTOR 1"/>
    <property type="match status" value="1"/>
</dbReference>
<evidence type="ECO:0000256" key="1">
    <source>
        <dbReference type="SAM" id="Phobius"/>
    </source>
</evidence>
<dbReference type="OMA" id="HMGHYAG"/>
<dbReference type="eggNOG" id="KOG2495">
    <property type="taxonomic scope" value="Eukaryota"/>
</dbReference>
<dbReference type="PANTHER" id="PTHR43735:SF24">
    <property type="entry name" value="NUCLEOTIDE-DISULPHIDE OXIDOREDUCTASE AMID-LIKE, PUTATIVE (AFU_ORTHOLOGUE AFUA_1G17180)-RELATED"/>
    <property type="match status" value="1"/>
</dbReference>
<dbReference type="EMBL" id="DS027688">
    <property type="protein sequence ID" value="EAW22142.1"/>
    <property type="molecule type" value="Genomic_DNA"/>
</dbReference>
<accession>A1D149</accession>
<dbReference type="InterPro" id="IPR023753">
    <property type="entry name" value="FAD/NAD-binding_dom"/>
</dbReference>
<keyword evidence="4" id="KW-1185">Reference proteome</keyword>
<reference evidence="4" key="1">
    <citation type="journal article" date="2008" name="PLoS Genet.">
        <title>Genomic islands in the pathogenic filamentous fungus Aspergillus fumigatus.</title>
        <authorList>
            <person name="Fedorova N.D."/>
            <person name="Khaldi N."/>
            <person name="Joardar V.S."/>
            <person name="Maiti R."/>
            <person name="Amedeo P."/>
            <person name="Anderson M.J."/>
            <person name="Crabtree J."/>
            <person name="Silva J.C."/>
            <person name="Badger J.H."/>
            <person name="Albarraq A."/>
            <person name="Angiuoli S."/>
            <person name="Bussey H."/>
            <person name="Bowyer P."/>
            <person name="Cotty P.J."/>
            <person name="Dyer P.S."/>
            <person name="Egan A."/>
            <person name="Galens K."/>
            <person name="Fraser-Liggett C.M."/>
            <person name="Haas B.J."/>
            <person name="Inman J.M."/>
            <person name="Kent R."/>
            <person name="Lemieux S."/>
            <person name="Malavazi I."/>
            <person name="Orvis J."/>
            <person name="Roemer T."/>
            <person name="Ronning C.M."/>
            <person name="Sundaram J.P."/>
            <person name="Sutton G."/>
            <person name="Turner G."/>
            <person name="Venter J.C."/>
            <person name="White O.R."/>
            <person name="Whitty B.R."/>
            <person name="Youngman P."/>
            <person name="Wolfe K.H."/>
            <person name="Goldman G.H."/>
            <person name="Wortman J.R."/>
            <person name="Jiang B."/>
            <person name="Denning D.W."/>
            <person name="Nierman W.C."/>
        </authorList>
    </citation>
    <scope>NUCLEOTIDE SEQUENCE [LARGE SCALE GENOMIC DNA]</scope>
    <source>
        <strain evidence="4">ATCC 1020 / DSM 3700 / CBS 544.65 / FGSC A1164 / JCM 1740 / NRRL 181 / WB 181</strain>
    </source>
</reference>
<dbReference type="AlphaFoldDB" id="A1D149"/>
<proteinExistence type="predicted"/>
<dbReference type="PRINTS" id="PR00411">
    <property type="entry name" value="PNDRDTASEI"/>
</dbReference>
<gene>
    <name evidence="3" type="ORF">NFIA_008190</name>
</gene>
<dbReference type="VEuPathDB" id="FungiDB:NFIA_008190"/>
<keyword evidence="1" id="KW-0812">Transmembrane</keyword>
<dbReference type="Pfam" id="PF07992">
    <property type="entry name" value="Pyr_redox_2"/>
    <property type="match status" value="1"/>
</dbReference>
<evidence type="ECO:0000313" key="4">
    <source>
        <dbReference type="Proteomes" id="UP000006702"/>
    </source>
</evidence>
<dbReference type="InterPro" id="IPR036188">
    <property type="entry name" value="FAD/NAD-bd_sf"/>
</dbReference>
<dbReference type="GO" id="GO:0004174">
    <property type="term" value="F:electron-transferring-flavoprotein dehydrogenase activity"/>
    <property type="evidence" value="ECO:0007669"/>
    <property type="project" value="TreeGrafter"/>
</dbReference>
<name>A1D149_NEOFI</name>
<dbReference type="KEGG" id="nfi:NFIA_008190"/>
<feature type="transmembrane region" description="Helical" evidence="1">
    <location>
        <begin position="14"/>
        <end position="33"/>
    </location>
</feature>
<dbReference type="Proteomes" id="UP000006702">
    <property type="component" value="Unassembled WGS sequence"/>
</dbReference>
<dbReference type="GO" id="GO:0005737">
    <property type="term" value="C:cytoplasm"/>
    <property type="evidence" value="ECO:0007669"/>
    <property type="project" value="TreeGrafter"/>
</dbReference>
<dbReference type="GeneID" id="4591877"/>
<organism evidence="3 4">
    <name type="scientific">Neosartorya fischeri (strain ATCC 1020 / DSM 3700 / CBS 544.65 / FGSC A1164 / JCM 1740 / NRRL 181 / WB 181)</name>
    <name type="common">Aspergillus fischerianus</name>
    <dbReference type="NCBI Taxonomy" id="331117"/>
    <lineage>
        <taxon>Eukaryota</taxon>
        <taxon>Fungi</taxon>
        <taxon>Dikarya</taxon>
        <taxon>Ascomycota</taxon>
        <taxon>Pezizomycotina</taxon>
        <taxon>Eurotiomycetes</taxon>
        <taxon>Eurotiomycetidae</taxon>
        <taxon>Eurotiales</taxon>
        <taxon>Aspergillaceae</taxon>
        <taxon>Aspergillus</taxon>
        <taxon>Aspergillus subgen. Fumigati</taxon>
    </lineage>
</organism>
<dbReference type="STRING" id="331117.A1D149"/>
<feature type="domain" description="FAD/NAD(P)-binding" evidence="2">
    <location>
        <begin position="15"/>
        <end position="337"/>
    </location>
</feature>
<dbReference type="FunFam" id="3.50.50.100:FF:000018">
    <property type="entry name" value="Pyridine nucleotide-disulphide oxidoreductase AMID-like, putative"/>
    <property type="match status" value="1"/>
</dbReference>
<dbReference type="SUPFAM" id="SSF51905">
    <property type="entry name" value="FAD/NAD(P)-binding domain"/>
    <property type="match status" value="1"/>
</dbReference>
<evidence type="ECO:0000313" key="3">
    <source>
        <dbReference type="EMBL" id="EAW22142.1"/>
    </source>
</evidence>
<dbReference type="HOGENOM" id="CLU_029131_0_0_1"/>
<dbReference type="PRINTS" id="PR00368">
    <property type="entry name" value="FADPNR"/>
</dbReference>
<sequence>MPSNEHLVSLARRFRVLIAGASYGGLGAALTLLDLSRGQPSRFNYDSEIKPPQHHIPVDITLVDEKDGFYHLIGSPRALVDEQFASDTWTRFADIKALQCPHVRFIRGSVSAVDCKSKTATILDSVSKTSREEGYDFFIAGTGLRRVFPTVPQSRTREKFLAEVREYTADVMNARQGVVVVGGGAVGTELATEIKMLYPQLHVTLIHSRERLLSAEPLPDEFKGRVGEVIRNTGVELILGQRVVDTTAIEEKAGRVWSLTLADGRVIKAGHVLSAVSRCTPTSSYLPPQALDEEGHVRIQPSLQFPSTVPNASYHFAVGDLAAWSGIKRCGAAMHMGHYAGYNIHQLMLAECVASKPVFQELQEIPPMIGLCLGKTAVSYHPVDGVKDGEDILASMFGDDMAYKVCWNYMRLSEPWTPSS</sequence>
<evidence type="ECO:0000259" key="2">
    <source>
        <dbReference type="Pfam" id="PF07992"/>
    </source>
</evidence>
<keyword evidence="1" id="KW-1133">Transmembrane helix</keyword>